<accession>A0ACC2QFD8</accession>
<gene>
    <name evidence="1" type="ORF">PYW08_007838</name>
</gene>
<sequence length="470" mass="52605">MSSSHHMFNLDKLIGRENFATWKFSVKTYLEHEDLWHCIEPKTDKPIDSSKDIKARSKLILLLDPQNYVHVQNCNTAKEVWDNLQRAFDDNGLTRRVGLLKDLVNTTLESSGNVESYINKIMTTAYKLRNIDFEVNDEWLGTLMLAGLPDIYAPMIMGLESSGAKISADLIKTKLIQEVRTADTNTALYANSKMKKHHQPQQSKSRRGPRCYNCNGYGHFAKFCMNAKGNKTENEKGKKDTSFVAAFSAFSDRNINKWIMDSGASMHMTGNRHRMYNVTEPPVKEITVANKEPLSVGGVGYTDMRLAQGKIIQLKNVLFVPDLAVNLLSVSAIVSSGYKVTFTQRGCDVHNSHGKFICSATLKNKLYILDTDDSPETANLSSSEEKCSETYLWHLRMGHLNVSDINKLPDCVKGVTLTNFDNNPIKCVSCCEGKQSRLPFKNIGSRATAPLELVHSDLCGPMENLSCSVV</sequence>
<reference evidence="1" key="1">
    <citation type="submission" date="2023-03" db="EMBL/GenBank/DDBJ databases">
        <title>Chromosome-level genomes of two armyworms, Mythimna separata and Mythimna loreyi, provide insights into the biosynthesis and reception of sex pheromones.</title>
        <authorList>
            <person name="Zhao H."/>
        </authorList>
    </citation>
    <scope>NUCLEOTIDE SEQUENCE</scope>
    <source>
        <strain evidence="1">BeijingLab</strain>
    </source>
</reference>
<name>A0ACC2QFD8_9NEOP</name>
<proteinExistence type="predicted"/>
<evidence type="ECO:0000313" key="2">
    <source>
        <dbReference type="Proteomes" id="UP001231649"/>
    </source>
</evidence>
<dbReference type="EMBL" id="CM056796">
    <property type="protein sequence ID" value="KAJ8714218.1"/>
    <property type="molecule type" value="Genomic_DNA"/>
</dbReference>
<organism evidence="1 2">
    <name type="scientific">Mythimna loreyi</name>
    <dbReference type="NCBI Taxonomy" id="667449"/>
    <lineage>
        <taxon>Eukaryota</taxon>
        <taxon>Metazoa</taxon>
        <taxon>Ecdysozoa</taxon>
        <taxon>Arthropoda</taxon>
        <taxon>Hexapoda</taxon>
        <taxon>Insecta</taxon>
        <taxon>Pterygota</taxon>
        <taxon>Neoptera</taxon>
        <taxon>Endopterygota</taxon>
        <taxon>Lepidoptera</taxon>
        <taxon>Glossata</taxon>
        <taxon>Ditrysia</taxon>
        <taxon>Noctuoidea</taxon>
        <taxon>Noctuidae</taxon>
        <taxon>Noctuinae</taxon>
        <taxon>Hadenini</taxon>
        <taxon>Mythimna</taxon>
    </lineage>
</organism>
<keyword evidence="2" id="KW-1185">Reference proteome</keyword>
<dbReference type="Proteomes" id="UP001231649">
    <property type="component" value="Chromosome 20"/>
</dbReference>
<protein>
    <submittedName>
        <fullName evidence="1">Uncharacterized protein</fullName>
    </submittedName>
</protein>
<comment type="caution">
    <text evidence="1">The sequence shown here is derived from an EMBL/GenBank/DDBJ whole genome shotgun (WGS) entry which is preliminary data.</text>
</comment>
<evidence type="ECO:0000313" key="1">
    <source>
        <dbReference type="EMBL" id="KAJ8714218.1"/>
    </source>
</evidence>